<dbReference type="GO" id="GO:0016987">
    <property type="term" value="F:sigma factor activity"/>
    <property type="evidence" value="ECO:0007669"/>
    <property type="project" value="UniProtKB-UniRule"/>
</dbReference>
<feature type="region of interest" description="Sigma-70 factor domain-2" evidence="5">
    <location>
        <begin position="384"/>
        <end position="454"/>
    </location>
</feature>
<dbReference type="InterPro" id="IPR012760">
    <property type="entry name" value="RNA_pol_sigma_RpoD_C"/>
</dbReference>
<feature type="compositionally biased region" description="Basic residues" evidence="6">
    <location>
        <begin position="151"/>
        <end position="203"/>
    </location>
</feature>
<dbReference type="NCBIfam" id="NF004561">
    <property type="entry name" value="PRK05901.1-3"/>
    <property type="match status" value="1"/>
</dbReference>
<keyword evidence="2 5" id="KW-0731">Sigma factor</keyword>
<proteinExistence type="inferred from homology"/>
<dbReference type="HOGENOM" id="CLU_014793_2_0_11"/>
<protein>
    <recommendedName>
        <fullName evidence="5">RNA polymerase sigma factor SigA</fullName>
    </recommendedName>
</protein>
<dbReference type="InterPro" id="IPR014284">
    <property type="entry name" value="RNA_pol_sigma-70_dom"/>
</dbReference>
<name>C0E2S2_9CORY</name>
<keyword evidence="1 5" id="KW-0805">Transcription regulation</keyword>
<comment type="caution">
    <text evidence="9">The sequence shown here is derived from an EMBL/GenBank/DDBJ whole genome shotgun (WGS) entry which is preliminary data.</text>
</comment>
<dbReference type="AlphaFoldDB" id="C0E2S2"/>
<feature type="compositionally biased region" description="Basic residues" evidence="6">
    <location>
        <begin position="44"/>
        <end position="59"/>
    </location>
</feature>
<dbReference type="InterPro" id="IPR036388">
    <property type="entry name" value="WH-like_DNA-bd_sf"/>
</dbReference>
<feature type="short sequence motif" description="Interaction with polymerase core subunit RpoC" evidence="5">
    <location>
        <begin position="408"/>
        <end position="411"/>
    </location>
</feature>
<dbReference type="InterPro" id="IPR007624">
    <property type="entry name" value="RNA_pol_sigma70_r3"/>
</dbReference>
<dbReference type="PROSITE" id="PS00716">
    <property type="entry name" value="SIGMA70_2"/>
    <property type="match status" value="1"/>
</dbReference>
<keyword evidence="4 5" id="KW-0804">Transcription</keyword>
<reference evidence="9 10" key="1">
    <citation type="submission" date="2009-01" db="EMBL/GenBank/DDBJ databases">
        <authorList>
            <person name="Fulton L."/>
            <person name="Clifton S."/>
            <person name="Chinwalla A.T."/>
            <person name="Mitreva M."/>
            <person name="Sodergren E."/>
            <person name="Weinstock G."/>
            <person name="Clifton S."/>
            <person name="Dooling D.J."/>
            <person name="Fulton B."/>
            <person name="Minx P."/>
            <person name="Pepin K.H."/>
            <person name="Johnson M."/>
            <person name="Bhonagiri V."/>
            <person name="Nash W.E."/>
            <person name="Mardis E.R."/>
            <person name="Wilson R.K."/>
        </authorList>
    </citation>
    <scope>NUCLEOTIDE SEQUENCE [LARGE SCALE GENOMIC DNA]</scope>
    <source>
        <strain evidence="9 10">ATCC 33806</strain>
    </source>
</reference>
<dbReference type="Proteomes" id="UP000006247">
    <property type="component" value="Unassembled WGS sequence"/>
</dbReference>
<evidence type="ECO:0000313" key="10">
    <source>
        <dbReference type="Proteomes" id="UP000006247"/>
    </source>
</evidence>
<dbReference type="InterPro" id="IPR050239">
    <property type="entry name" value="Sigma-70_RNA_pol_init_factors"/>
</dbReference>
<keyword evidence="3 5" id="KW-0238">DNA-binding</keyword>
<dbReference type="HAMAP" id="MF_00963">
    <property type="entry name" value="Sigma70_RpoD_SigA"/>
    <property type="match status" value="1"/>
</dbReference>
<evidence type="ECO:0000256" key="6">
    <source>
        <dbReference type="SAM" id="MobiDB-lite"/>
    </source>
</evidence>
<organism evidence="9 10">
    <name type="scientific">Corynebacterium matruchotii ATCC 33806</name>
    <dbReference type="NCBI Taxonomy" id="566549"/>
    <lineage>
        <taxon>Bacteria</taxon>
        <taxon>Bacillati</taxon>
        <taxon>Actinomycetota</taxon>
        <taxon>Actinomycetes</taxon>
        <taxon>Mycobacteriales</taxon>
        <taxon>Corynebacteriaceae</taxon>
        <taxon>Corynebacterium</taxon>
    </lineage>
</organism>
<dbReference type="FunFam" id="1.10.10.10:FF:000002">
    <property type="entry name" value="RNA polymerase sigma factor SigA"/>
    <property type="match status" value="1"/>
</dbReference>
<feature type="compositionally biased region" description="Low complexity" evidence="6">
    <location>
        <begin position="122"/>
        <end position="150"/>
    </location>
</feature>
<dbReference type="Gene3D" id="1.10.601.10">
    <property type="entry name" value="RNA Polymerase Primary Sigma Factor"/>
    <property type="match status" value="2"/>
</dbReference>
<evidence type="ECO:0000256" key="2">
    <source>
        <dbReference type="ARBA" id="ARBA00023082"/>
    </source>
</evidence>
<dbReference type="Pfam" id="PF04542">
    <property type="entry name" value="Sigma70_r2"/>
    <property type="match status" value="1"/>
</dbReference>
<dbReference type="PANTHER" id="PTHR30603">
    <property type="entry name" value="RNA POLYMERASE SIGMA FACTOR RPO"/>
    <property type="match status" value="1"/>
</dbReference>
<dbReference type="FunFam" id="1.10.601.10:FF:000001">
    <property type="entry name" value="RNA polymerase sigma factor SigA"/>
    <property type="match status" value="1"/>
</dbReference>
<evidence type="ECO:0000256" key="5">
    <source>
        <dbReference type="HAMAP-Rule" id="MF_00963"/>
    </source>
</evidence>
<dbReference type="FunFam" id="1.10.10.10:FF:000004">
    <property type="entry name" value="RNA polymerase sigma factor SigA"/>
    <property type="match status" value="1"/>
</dbReference>
<sequence length="617" mass="67093">MIFPGERAYVAATENSDTSATARIGGSSTEGAASSGTPQPATKKVAKKTARKATARKAAPRTATPATPEAPAVGVSAGESTTTAPAARRSAAKKTTTKKTAAKKSVAKKTTAKKTTRKAAPKKAAATDATEVTAVADVAATADTPTAPAKKTAKKVTKKTAKKTTKKATKKTTRKTAAKKTTAKKTAAKKTAAKKTAAKKTTRKAAATAAKKQAVAPKSIKMDDDLIEDEDSLLEPDSDFDLTNGLSNSDVDGYEDDQDAVIDPHLSDDDDAMPPVDEEDEDSSSVWDEDESAALRQARKDAELTASADSVRAYLKQIGKVALLNAEQEVSLAKRIEAGLYADYRMKQMEKAYSNGDKEAKLTPAVKRDLRAIARDGRKAKNHLLEANLRLVVSLAKRYTGRGMAFLDLIQEGNLGLIRAVEKFDYTKGYKFSTYATWWIRQAITRAMADQARTIRIPVHMVEVINKLGRIQRELLQDLGREPTPYELSKEMDITEDKVLEIQQYAREPISLDQTIGDEGDSQLGDFIEDSEAVIAVDAVSFTLLQDQLQDVLHTLSEREAGVVKLRFGLTDGMPRTLDEIGQVYGVTRERIRQIESKTMSKLRHPSRSQVLRDYLD</sequence>
<feature type="domain" description="RNA polymerase sigma-70" evidence="7">
    <location>
        <begin position="408"/>
        <end position="421"/>
    </location>
</feature>
<feature type="compositionally biased region" description="Low complexity" evidence="6">
    <location>
        <begin position="60"/>
        <end position="72"/>
    </location>
</feature>
<keyword evidence="5" id="KW-0963">Cytoplasm</keyword>
<dbReference type="PRINTS" id="PR00046">
    <property type="entry name" value="SIGMA70FCT"/>
</dbReference>
<dbReference type="InterPro" id="IPR000943">
    <property type="entry name" value="RNA_pol_sigma70"/>
</dbReference>
<feature type="compositionally biased region" description="Acidic residues" evidence="6">
    <location>
        <begin position="268"/>
        <end position="292"/>
    </location>
</feature>
<dbReference type="InterPro" id="IPR028630">
    <property type="entry name" value="Sigma70_RpoD"/>
</dbReference>
<comment type="subunit">
    <text evidence="5">Interacts transiently with the RNA polymerase catalytic core.</text>
</comment>
<feature type="compositionally biased region" description="Low complexity" evidence="6">
    <location>
        <begin position="80"/>
        <end position="89"/>
    </location>
</feature>
<feature type="region of interest" description="Sigma-70 factor domain-3" evidence="5">
    <location>
        <begin position="463"/>
        <end position="539"/>
    </location>
</feature>
<evidence type="ECO:0000259" key="7">
    <source>
        <dbReference type="PROSITE" id="PS00715"/>
    </source>
</evidence>
<comment type="similarity">
    <text evidence="5">Belongs to the sigma-70 factor family. RpoD/SigA subfamily.</text>
</comment>
<comment type="function">
    <text evidence="5">Sigma factors are initiation factors that promote the attachment of RNA polymerase to specific initiation sites and are then released. This sigma factor is the primary sigma factor during exponential growth.</text>
</comment>
<feature type="compositionally biased region" description="Low complexity" evidence="6">
    <location>
        <begin position="204"/>
        <end position="218"/>
    </location>
</feature>
<dbReference type="InterPro" id="IPR009042">
    <property type="entry name" value="RNA_pol_sigma70_r1_2"/>
</dbReference>
<dbReference type="Gene3D" id="1.10.10.10">
    <property type="entry name" value="Winged helix-like DNA-binding domain superfamily/Winged helix DNA-binding domain"/>
    <property type="match status" value="2"/>
</dbReference>
<feature type="compositionally biased region" description="Acidic residues" evidence="6">
    <location>
        <begin position="225"/>
        <end position="240"/>
    </location>
</feature>
<dbReference type="PROSITE" id="PS00715">
    <property type="entry name" value="SIGMA70_1"/>
    <property type="match status" value="1"/>
</dbReference>
<dbReference type="CDD" id="cd06171">
    <property type="entry name" value="Sigma70_r4"/>
    <property type="match status" value="1"/>
</dbReference>
<dbReference type="NCBIfam" id="NF005920">
    <property type="entry name" value="PRK07921.1"/>
    <property type="match status" value="1"/>
</dbReference>
<dbReference type="InterPro" id="IPR013324">
    <property type="entry name" value="RNA_pol_sigma_r3/r4-like"/>
</dbReference>
<dbReference type="SUPFAM" id="SSF88659">
    <property type="entry name" value="Sigma3 and sigma4 domains of RNA polymerase sigma factors"/>
    <property type="match status" value="2"/>
</dbReference>
<dbReference type="GO" id="GO:0006352">
    <property type="term" value="P:DNA-templated transcription initiation"/>
    <property type="evidence" value="ECO:0007669"/>
    <property type="project" value="UniProtKB-UniRule"/>
</dbReference>
<feature type="domain" description="RNA polymerase sigma-70" evidence="8">
    <location>
        <begin position="577"/>
        <end position="603"/>
    </location>
</feature>
<feature type="region of interest" description="Sigma-70 factor domain-4" evidence="5">
    <location>
        <begin position="552"/>
        <end position="605"/>
    </location>
</feature>
<evidence type="ECO:0000256" key="4">
    <source>
        <dbReference type="ARBA" id="ARBA00023163"/>
    </source>
</evidence>
<evidence type="ECO:0000259" key="8">
    <source>
        <dbReference type="PROSITE" id="PS00716"/>
    </source>
</evidence>
<dbReference type="GO" id="GO:0005737">
    <property type="term" value="C:cytoplasm"/>
    <property type="evidence" value="ECO:0007669"/>
    <property type="project" value="UniProtKB-SubCell"/>
</dbReference>
<evidence type="ECO:0000313" key="9">
    <source>
        <dbReference type="EMBL" id="EEG27207.1"/>
    </source>
</evidence>
<accession>C0E2S2</accession>
<evidence type="ECO:0000256" key="1">
    <source>
        <dbReference type="ARBA" id="ARBA00023015"/>
    </source>
</evidence>
<dbReference type="Pfam" id="PF04545">
    <property type="entry name" value="Sigma70_r4"/>
    <property type="match status" value="1"/>
</dbReference>
<dbReference type="Pfam" id="PF04539">
    <property type="entry name" value="Sigma70_r3"/>
    <property type="match status" value="1"/>
</dbReference>
<feature type="DNA-binding region" description="H-T-H motif" evidence="5">
    <location>
        <begin position="578"/>
        <end position="597"/>
    </location>
</feature>
<dbReference type="NCBIfam" id="NF004560">
    <property type="entry name" value="PRK05901.1-1"/>
    <property type="match status" value="1"/>
</dbReference>
<evidence type="ECO:0000256" key="3">
    <source>
        <dbReference type="ARBA" id="ARBA00023125"/>
    </source>
</evidence>
<gene>
    <name evidence="9" type="primary">rpoD</name>
    <name evidence="5" type="synonym">sigA</name>
    <name evidence="9" type="ORF">CORMATOL_01277</name>
</gene>
<comment type="subcellular location">
    <subcellularLocation>
        <location evidence="5">Cytoplasm</location>
    </subcellularLocation>
</comment>
<dbReference type="SUPFAM" id="SSF88946">
    <property type="entry name" value="Sigma2 domain of RNA polymerase sigma factors"/>
    <property type="match status" value="1"/>
</dbReference>
<dbReference type="InterPro" id="IPR013325">
    <property type="entry name" value="RNA_pol_sigma_r2"/>
</dbReference>
<dbReference type="NCBIfam" id="TIGR02393">
    <property type="entry name" value="RpoD_Cterm"/>
    <property type="match status" value="1"/>
</dbReference>
<dbReference type="EMBL" id="ACEB01000020">
    <property type="protein sequence ID" value="EEG27207.1"/>
    <property type="molecule type" value="Genomic_DNA"/>
</dbReference>
<dbReference type="FunFam" id="1.10.601.10:FF:000003">
    <property type="entry name" value="RNA polymerase sigma factor SigA"/>
    <property type="match status" value="1"/>
</dbReference>
<feature type="region of interest" description="Disordered" evidence="6">
    <location>
        <begin position="1"/>
        <end position="301"/>
    </location>
</feature>
<dbReference type="InterPro" id="IPR007627">
    <property type="entry name" value="RNA_pol_sigma70_r2"/>
</dbReference>
<feature type="compositionally biased region" description="Basic residues" evidence="6">
    <location>
        <begin position="90"/>
        <end position="121"/>
    </location>
</feature>
<dbReference type="Pfam" id="PF00140">
    <property type="entry name" value="Sigma70_r1_2"/>
    <property type="match status" value="1"/>
</dbReference>
<dbReference type="InterPro" id="IPR007630">
    <property type="entry name" value="RNA_pol_sigma70_r4"/>
</dbReference>
<feature type="compositionally biased region" description="Low complexity" evidence="6">
    <location>
        <begin position="25"/>
        <end position="43"/>
    </location>
</feature>
<dbReference type="GO" id="GO:0003677">
    <property type="term" value="F:DNA binding"/>
    <property type="evidence" value="ECO:0007669"/>
    <property type="project" value="UniProtKB-UniRule"/>
</dbReference>
<dbReference type="NCBIfam" id="TIGR02937">
    <property type="entry name" value="sigma70-ECF"/>
    <property type="match status" value="1"/>
</dbReference>
<dbReference type="PANTHER" id="PTHR30603:SF59">
    <property type="entry name" value="RNA POLYMERASE PRINCIPAL SIGMA FACTOR HRDA"/>
    <property type="match status" value="1"/>
</dbReference>